<dbReference type="Pfam" id="PF07715">
    <property type="entry name" value="Plug"/>
    <property type="match status" value="1"/>
</dbReference>
<proteinExistence type="inferred from homology"/>
<comment type="similarity">
    <text evidence="1 2">Belongs to the TonB-dependent receptor family.</text>
</comment>
<keyword evidence="6" id="KW-0675">Receptor</keyword>
<accession>A0ABS6XJ58</accession>
<evidence type="ECO:0000313" key="6">
    <source>
        <dbReference type="EMBL" id="MBW4330235.1"/>
    </source>
</evidence>
<protein>
    <submittedName>
        <fullName evidence="6">TonB-dependent receptor</fullName>
    </submittedName>
</protein>
<name>A0ABS6XJ58_9SPHN</name>
<reference evidence="6 7" key="1">
    <citation type="submission" date="2021-07" db="EMBL/GenBank/DDBJ databases">
        <title>Stakelama flava sp. nov., a novel endophytic bacterium isolated from branch of Kandelia candel.</title>
        <authorList>
            <person name="Tuo L."/>
        </authorList>
    </citation>
    <scope>NUCLEOTIDE SEQUENCE [LARGE SCALE GENOMIC DNA]</scope>
    <source>
        <strain evidence="6 7">CBK3Z-3</strain>
    </source>
</reference>
<feature type="domain" description="TonB-dependent receptor plug" evidence="5">
    <location>
        <begin position="44"/>
        <end position="162"/>
    </location>
</feature>
<comment type="subcellular location">
    <subcellularLocation>
        <location evidence="1">Cell outer membrane</location>
        <topology evidence="1">Multi-pass membrane protein</topology>
    </subcellularLocation>
</comment>
<keyword evidence="7" id="KW-1185">Reference proteome</keyword>
<dbReference type="InterPro" id="IPR010104">
    <property type="entry name" value="TonB_rcpt_bac"/>
</dbReference>
<dbReference type="InterPro" id="IPR039426">
    <property type="entry name" value="TonB-dep_rcpt-like"/>
</dbReference>
<evidence type="ECO:0000256" key="2">
    <source>
        <dbReference type="RuleBase" id="RU003357"/>
    </source>
</evidence>
<dbReference type="InterPro" id="IPR000531">
    <property type="entry name" value="Beta-barrel_TonB"/>
</dbReference>
<dbReference type="Pfam" id="PF00593">
    <property type="entry name" value="TonB_dep_Rec_b-barrel"/>
    <property type="match status" value="1"/>
</dbReference>
<feature type="compositionally biased region" description="Low complexity" evidence="3">
    <location>
        <begin position="1"/>
        <end position="12"/>
    </location>
</feature>
<dbReference type="PROSITE" id="PS52016">
    <property type="entry name" value="TONB_DEPENDENT_REC_3"/>
    <property type="match status" value="1"/>
</dbReference>
<dbReference type="NCBIfam" id="TIGR01782">
    <property type="entry name" value="TonB-Xanth-Caul"/>
    <property type="match status" value="1"/>
</dbReference>
<gene>
    <name evidence="6" type="ORF">KY084_05020</name>
</gene>
<evidence type="ECO:0000256" key="3">
    <source>
        <dbReference type="SAM" id="MobiDB-lite"/>
    </source>
</evidence>
<feature type="domain" description="TonB-dependent receptor-like beta-barrel" evidence="4">
    <location>
        <begin position="419"/>
        <end position="846"/>
    </location>
</feature>
<evidence type="ECO:0000259" key="4">
    <source>
        <dbReference type="Pfam" id="PF00593"/>
    </source>
</evidence>
<comment type="caution">
    <text evidence="6">The sequence shown here is derived from an EMBL/GenBank/DDBJ whole genome shotgun (WGS) entry which is preliminary data.</text>
</comment>
<evidence type="ECO:0000256" key="1">
    <source>
        <dbReference type="PROSITE-ProRule" id="PRU01360"/>
    </source>
</evidence>
<keyword evidence="1" id="KW-1134">Transmembrane beta strand</keyword>
<keyword evidence="1" id="KW-0998">Cell outer membrane</keyword>
<dbReference type="InterPro" id="IPR012910">
    <property type="entry name" value="Plug_dom"/>
</dbReference>
<keyword evidence="1 2" id="KW-0472">Membrane</keyword>
<dbReference type="PANTHER" id="PTHR40980:SF3">
    <property type="entry name" value="TONB-DEPENDENT RECEPTOR-LIKE BETA-BARREL DOMAIN-CONTAINING PROTEIN"/>
    <property type="match status" value="1"/>
</dbReference>
<dbReference type="PANTHER" id="PTHR40980">
    <property type="entry name" value="PLUG DOMAIN-CONTAINING PROTEIN"/>
    <property type="match status" value="1"/>
</dbReference>
<feature type="region of interest" description="Disordered" evidence="3">
    <location>
        <begin position="1"/>
        <end position="22"/>
    </location>
</feature>
<sequence length="879" mass="95198">MAAMPAAAQTAPKDSYGQDDSATQDEDIVVTGIRASIQAALTQKRDSDLISEVVTAQDIGKFPDKNVADSLGRLTGVNVVTGSAAAGGFGENQSVSIRGTDPALNLTLLDGHGIASGDWFVLDQQAGGRSLDFSLLPSEIVGSLEVYKSSQADIPEGGVGGTINVHSRMPLDLPAYSASLTVQANYNDLSDKLAPQVSGLFSWKNKAETFGILATGFYQERFFRRDGQEFLGYTSYDDFAGSGETVAAPNLIGASYFTQKRERKGGTLALQFKPNSDFELDINGLYSRLDANNVNRNSMAWISNVIGANSTPGTDGYALQDYTVTNGYLTAASFAGTTADGSPVNGRVQDDIFRDSYSSTWDINADATWHAGDHVTVTGQIGYTKGKGATTDTYAWETYWHTGVDYQIDGKGASVDYPDLPDDVTSAGYLDNYYSWSWGGRIISPDREYYAKTDVEYAFDDSLLKSVKVGARYTDHKRELIYDAYSWAGNGAYSGTSDVGLDTVFDGGVTPDDYNDRVSGLPGYSFADQDLVLDQLDGTNGGRVFDFYPQASFSVKEKTEAFYAMAKFDDDSRWRGNIGLRAVHTDLDALQYSPNAAEANAVTMFCSTCGTVTTSRGYWDWLPSANVTFSLQPDLLLRGGVAKVMSRPGFAQLAGAFTASDLALTATAGGNPNLDPYRAWNFNVAAEWYYGPQSLLSVNLFYLDITSYITTASSTIFLVTQQHPDGANFLVTGPVNGPGGSNKGVEINLQQPIGAGFGFIANYTYADAKSSDGEVMDGNSKHTFNITGYFENDLLSARLAYTFRSKFRSGIDRATPMWQDDFGSLDGSLLVNITPHVALSFDAQNLTNEKLYYFVGDPSIPRAYYDNGRTFWLGAKLKF</sequence>
<keyword evidence="1" id="KW-0813">Transport</keyword>
<keyword evidence="1" id="KW-0812">Transmembrane</keyword>
<evidence type="ECO:0000259" key="5">
    <source>
        <dbReference type="Pfam" id="PF07715"/>
    </source>
</evidence>
<evidence type="ECO:0000313" key="7">
    <source>
        <dbReference type="Proteomes" id="UP001197214"/>
    </source>
</evidence>
<organism evidence="6 7">
    <name type="scientific">Stakelama flava</name>
    <dbReference type="NCBI Taxonomy" id="2860338"/>
    <lineage>
        <taxon>Bacteria</taxon>
        <taxon>Pseudomonadati</taxon>
        <taxon>Pseudomonadota</taxon>
        <taxon>Alphaproteobacteria</taxon>
        <taxon>Sphingomonadales</taxon>
        <taxon>Sphingomonadaceae</taxon>
        <taxon>Stakelama</taxon>
    </lineage>
</organism>
<dbReference type="CDD" id="cd01347">
    <property type="entry name" value="ligand_gated_channel"/>
    <property type="match status" value="1"/>
</dbReference>
<dbReference type="EMBL" id="JAHWZX010000003">
    <property type="protein sequence ID" value="MBW4330235.1"/>
    <property type="molecule type" value="Genomic_DNA"/>
</dbReference>
<dbReference type="Proteomes" id="UP001197214">
    <property type="component" value="Unassembled WGS sequence"/>
</dbReference>
<keyword evidence="2" id="KW-0798">TonB box</keyword>